<keyword evidence="3" id="KW-0804">Transcription</keyword>
<dbReference type="PANTHER" id="PTHR43537">
    <property type="entry name" value="TRANSCRIPTIONAL REGULATOR, GNTR FAMILY"/>
    <property type="match status" value="1"/>
</dbReference>
<dbReference type="CDD" id="cd07377">
    <property type="entry name" value="WHTH_GntR"/>
    <property type="match status" value="1"/>
</dbReference>
<keyword evidence="6" id="KW-1185">Reference proteome</keyword>
<evidence type="ECO:0000259" key="4">
    <source>
        <dbReference type="PROSITE" id="PS50949"/>
    </source>
</evidence>
<dbReference type="GO" id="GO:0003677">
    <property type="term" value="F:DNA binding"/>
    <property type="evidence" value="ECO:0007669"/>
    <property type="project" value="UniProtKB-KW"/>
</dbReference>
<dbReference type="SMART" id="SM00895">
    <property type="entry name" value="FCD"/>
    <property type="match status" value="1"/>
</dbReference>
<dbReference type="PROSITE" id="PS50949">
    <property type="entry name" value="HTH_GNTR"/>
    <property type="match status" value="1"/>
</dbReference>
<organism evidence="5 6">
    <name type="scientific">Methylobacterium currus</name>
    <dbReference type="NCBI Taxonomy" id="2051553"/>
    <lineage>
        <taxon>Bacteria</taxon>
        <taxon>Pseudomonadati</taxon>
        <taxon>Pseudomonadota</taxon>
        <taxon>Alphaproteobacteria</taxon>
        <taxon>Hyphomicrobiales</taxon>
        <taxon>Methylobacteriaceae</taxon>
        <taxon>Methylobacterium</taxon>
    </lineage>
</organism>
<evidence type="ECO:0000313" key="5">
    <source>
        <dbReference type="EMBL" id="AWB22025.1"/>
    </source>
</evidence>
<evidence type="ECO:0000256" key="2">
    <source>
        <dbReference type="ARBA" id="ARBA00023125"/>
    </source>
</evidence>
<keyword evidence="2" id="KW-0238">DNA-binding</keyword>
<gene>
    <name evidence="5" type="ORF">DA075_14745</name>
</gene>
<dbReference type="Gene3D" id="1.10.10.10">
    <property type="entry name" value="Winged helix-like DNA-binding domain superfamily/Winged helix DNA-binding domain"/>
    <property type="match status" value="1"/>
</dbReference>
<dbReference type="InterPro" id="IPR000524">
    <property type="entry name" value="Tscrpt_reg_HTH_GntR"/>
</dbReference>
<name>A0A2R4WKJ4_9HYPH</name>
<dbReference type="Gene3D" id="1.20.120.530">
    <property type="entry name" value="GntR ligand-binding domain-like"/>
    <property type="match status" value="1"/>
</dbReference>
<dbReference type="GO" id="GO:0003700">
    <property type="term" value="F:DNA-binding transcription factor activity"/>
    <property type="evidence" value="ECO:0007669"/>
    <property type="project" value="InterPro"/>
</dbReference>
<keyword evidence="1" id="KW-0805">Transcription regulation</keyword>
<dbReference type="SUPFAM" id="SSF48008">
    <property type="entry name" value="GntR ligand-binding domain-like"/>
    <property type="match status" value="1"/>
</dbReference>
<protein>
    <submittedName>
        <fullName evidence="5">GntR family transcriptional regulator</fullName>
    </submittedName>
</protein>
<accession>A0A2R4WKJ4</accession>
<evidence type="ECO:0000256" key="1">
    <source>
        <dbReference type="ARBA" id="ARBA00023015"/>
    </source>
</evidence>
<dbReference type="OrthoDB" id="9788098at2"/>
<dbReference type="PANTHER" id="PTHR43537:SF24">
    <property type="entry name" value="GLUCONATE OPERON TRANSCRIPTIONAL REPRESSOR"/>
    <property type="match status" value="1"/>
</dbReference>
<evidence type="ECO:0000256" key="3">
    <source>
        <dbReference type="ARBA" id="ARBA00023163"/>
    </source>
</evidence>
<dbReference type="InterPro" id="IPR036388">
    <property type="entry name" value="WH-like_DNA-bd_sf"/>
</dbReference>
<evidence type="ECO:0000313" key="6">
    <source>
        <dbReference type="Proteomes" id="UP000244755"/>
    </source>
</evidence>
<dbReference type="EMBL" id="CP028843">
    <property type="protein sequence ID" value="AWB22025.1"/>
    <property type="molecule type" value="Genomic_DNA"/>
</dbReference>
<dbReference type="SMART" id="SM00345">
    <property type="entry name" value="HTH_GNTR"/>
    <property type="match status" value="1"/>
</dbReference>
<dbReference type="SUPFAM" id="SSF46785">
    <property type="entry name" value="Winged helix' DNA-binding domain"/>
    <property type="match status" value="1"/>
</dbReference>
<dbReference type="PRINTS" id="PR00035">
    <property type="entry name" value="HTHGNTR"/>
</dbReference>
<dbReference type="InterPro" id="IPR008920">
    <property type="entry name" value="TF_FadR/GntR_C"/>
</dbReference>
<proteinExistence type="predicted"/>
<dbReference type="KEGG" id="mee:DA075_14745"/>
<dbReference type="RefSeq" id="WP_099953867.1">
    <property type="nucleotide sequence ID" value="NZ_CP028843.1"/>
</dbReference>
<dbReference type="Proteomes" id="UP000244755">
    <property type="component" value="Chromosome 1"/>
</dbReference>
<reference evidence="5 6" key="1">
    <citation type="submission" date="2018-04" db="EMBL/GenBank/DDBJ databases">
        <title>Methylobacterium sp. PR1016A genome.</title>
        <authorList>
            <person name="Park W."/>
        </authorList>
    </citation>
    <scope>NUCLEOTIDE SEQUENCE [LARGE SCALE GENOMIC DNA]</scope>
    <source>
        <strain evidence="5 6">PR1016A</strain>
    </source>
</reference>
<dbReference type="Pfam" id="PF00392">
    <property type="entry name" value="GntR"/>
    <property type="match status" value="1"/>
</dbReference>
<feature type="domain" description="HTH gntR-type" evidence="4">
    <location>
        <begin position="19"/>
        <end position="86"/>
    </location>
</feature>
<sequence length="237" mass="26956">MTARRPKPTSDGFARVPKDTFRSRIADSLRSAILGGDIAPGTQLVETALAEQFGVSRGPLREAIRQLVEEGILEAIPYTGTYVIDISVKDVDEIYSIRRNLETFAFEQLWERRDEDFRSELRRRHEALTATIDAGDDKASLLAELSFHGTVYEATGHAFLLTVWHGLRGRLQLYWAAHHRAHGLRGPRRDGHDAYLRLALGDDLEAMRREIESHMRRGAEQTKAFLVGRERLPERRA</sequence>
<dbReference type="InterPro" id="IPR011711">
    <property type="entry name" value="GntR_C"/>
</dbReference>
<dbReference type="AlphaFoldDB" id="A0A2R4WKJ4"/>
<dbReference type="InterPro" id="IPR036390">
    <property type="entry name" value="WH_DNA-bd_sf"/>
</dbReference>
<dbReference type="Pfam" id="PF07729">
    <property type="entry name" value="FCD"/>
    <property type="match status" value="1"/>
</dbReference>